<accession>A0A437QUR0</accession>
<dbReference type="CDD" id="cd00452">
    <property type="entry name" value="KDPG_aldolase"/>
    <property type="match status" value="1"/>
</dbReference>
<dbReference type="GO" id="GO:0016829">
    <property type="term" value="F:lyase activity"/>
    <property type="evidence" value="ECO:0007669"/>
    <property type="project" value="UniProtKB-KW"/>
</dbReference>
<dbReference type="PANTHER" id="PTHR30246">
    <property type="entry name" value="2-KETO-3-DEOXY-6-PHOSPHOGLUCONATE ALDOLASE"/>
    <property type="match status" value="1"/>
</dbReference>
<dbReference type="PANTHER" id="PTHR30246:SF1">
    <property type="entry name" value="2-DEHYDRO-3-DEOXY-6-PHOSPHOGALACTONATE ALDOLASE-RELATED"/>
    <property type="match status" value="1"/>
</dbReference>
<dbReference type="Proteomes" id="UP000287447">
    <property type="component" value="Unassembled WGS sequence"/>
</dbReference>
<dbReference type="RefSeq" id="WP_127763600.1">
    <property type="nucleotide sequence ID" value="NZ_SADE01000001.1"/>
</dbReference>
<evidence type="ECO:0000313" key="7">
    <source>
        <dbReference type="Proteomes" id="UP000287447"/>
    </source>
</evidence>
<dbReference type="AlphaFoldDB" id="A0A437QUR0"/>
<comment type="caution">
    <text evidence="6">The sequence shown here is derived from an EMBL/GenBank/DDBJ whole genome shotgun (WGS) entry which is preliminary data.</text>
</comment>
<dbReference type="OrthoDB" id="7204076at2"/>
<dbReference type="Pfam" id="PF01081">
    <property type="entry name" value="Aldolase"/>
    <property type="match status" value="1"/>
</dbReference>
<comment type="subunit">
    <text evidence="3">Homotrimer.</text>
</comment>
<evidence type="ECO:0000256" key="4">
    <source>
        <dbReference type="ARBA" id="ARBA00023239"/>
    </source>
</evidence>
<protein>
    <submittedName>
        <fullName evidence="6">2-dehydro-3-deoxy-6-phosphogalactonate aldolase</fullName>
    </submittedName>
</protein>
<dbReference type="NCBIfam" id="NF006600">
    <property type="entry name" value="PRK09140.1"/>
    <property type="match status" value="1"/>
</dbReference>
<dbReference type="SUPFAM" id="SSF51569">
    <property type="entry name" value="Aldolase"/>
    <property type="match status" value="1"/>
</dbReference>
<sequence>MNSWADNFGELPLIAILRGVAPDDVIGVAAALHDAGFRVVEVPLNSPDPLRSIALLSAEFGDRMTIGGGTVLTADQVDAVHGAGGKLIVAPNLNDTVAARSIAFDMIYCPGVMTPTEAFRALELGASAIKLFPAELIPPIGLKAMKAVLPKTVCTIPVGGITPDTMAPYLKVGASGFGLGSALYRPGDTGAEVGPKARAFAARFRDLMSAG</sequence>
<dbReference type="EMBL" id="SADE01000001">
    <property type="protein sequence ID" value="RVU38228.1"/>
    <property type="molecule type" value="Genomic_DNA"/>
</dbReference>
<keyword evidence="7" id="KW-1185">Reference proteome</keyword>
<dbReference type="InterPro" id="IPR000887">
    <property type="entry name" value="Aldlse_KDPG_KHG"/>
</dbReference>
<evidence type="ECO:0000256" key="3">
    <source>
        <dbReference type="ARBA" id="ARBA00011233"/>
    </source>
</evidence>
<comment type="pathway">
    <text evidence="1">Carbohydrate acid metabolism.</text>
</comment>
<comment type="similarity">
    <text evidence="2">Belongs to the KHG/KDPG aldolase family.</text>
</comment>
<dbReference type="Gene3D" id="3.20.20.70">
    <property type="entry name" value="Aldolase class I"/>
    <property type="match status" value="1"/>
</dbReference>
<dbReference type="InterPro" id="IPR013785">
    <property type="entry name" value="Aldolase_TIM"/>
</dbReference>
<evidence type="ECO:0000313" key="6">
    <source>
        <dbReference type="EMBL" id="RVU38228.1"/>
    </source>
</evidence>
<keyword evidence="4" id="KW-0456">Lyase</keyword>
<name>A0A437QUR0_9PROT</name>
<reference evidence="7" key="1">
    <citation type="submission" date="2019-01" db="EMBL/GenBank/DDBJ databases">
        <title>Gri0909 isolated from a small marine red alga.</title>
        <authorList>
            <person name="Kim J."/>
            <person name="Jeong S.E."/>
            <person name="Jeon C.O."/>
        </authorList>
    </citation>
    <scope>NUCLEOTIDE SEQUENCE [LARGE SCALE GENOMIC DNA]</scope>
    <source>
        <strain evidence="7">Gri0909</strain>
    </source>
</reference>
<proteinExistence type="inferred from homology"/>
<evidence type="ECO:0000256" key="2">
    <source>
        <dbReference type="ARBA" id="ARBA00006906"/>
    </source>
</evidence>
<organism evidence="6 7">
    <name type="scientific">Hwanghaeella grinnelliae</name>
    <dbReference type="NCBI Taxonomy" id="2500179"/>
    <lineage>
        <taxon>Bacteria</taxon>
        <taxon>Pseudomonadati</taxon>
        <taxon>Pseudomonadota</taxon>
        <taxon>Alphaproteobacteria</taxon>
        <taxon>Rhodospirillales</taxon>
        <taxon>Rhodospirillaceae</taxon>
        <taxon>Hwanghaeella</taxon>
    </lineage>
</organism>
<evidence type="ECO:0000256" key="1">
    <source>
        <dbReference type="ARBA" id="ARBA00004761"/>
    </source>
</evidence>
<evidence type="ECO:0000256" key="5">
    <source>
        <dbReference type="ARBA" id="ARBA00023277"/>
    </source>
</evidence>
<gene>
    <name evidence="6" type="ORF">EOI86_02730</name>
</gene>
<keyword evidence="5" id="KW-0119">Carbohydrate metabolism</keyword>